<name>A0A2S8GKA4_9BACT</name>
<reference evidence="3 4" key="1">
    <citation type="submission" date="2018-02" db="EMBL/GenBank/DDBJ databases">
        <title>Comparative genomes isolates from brazilian mangrove.</title>
        <authorList>
            <person name="Araujo J.E."/>
            <person name="Taketani R.G."/>
            <person name="Silva M.C.P."/>
            <person name="Loureco M.V."/>
            <person name="Andreote F.D."/>
        </authorList>
    </citation>
    <scope>NUCLEOTIDE SEQUENCE [LARGE SCALE GENOMIC DNA]</scope>
    <source>
        <strain evidence="3 4">Nap-Phe MGV</strain>
    </source>
</reference>
<sequence length="145" mass="15729">MNSKMFFQSCRRALSAAIVLLIAAALTGCGDSGPKRYAVDGTVTYEGELLPEGEIIFFPSEEGGTPDAGPIKDGKFSFRSLPGEKKVQITAARQHPTKTIPGPTPDVRMPAMEQYIPERYNTATELTANVDPLGELTYTFELEAN</sequence>
<dbReference type="EMBL" id="PUHZ01000017">
    <property type="protein sequence ID" value="PQO44862.1"/>
    <property type="molecule type" value="Genomic_DNA"/>
</dbReference>
<feature type="chain" id="PRO_5015467820" description="Carboxypeptidase regulatory-like domain-containing protein" evidence="2">
    <location>
        <begin position="28"/>
        <end position="145"/>
    </location>
</feature>
<evidence type="ECO:0008006" key="5">
    <source>
        <dbReference type="Google" id="ProtNLM"/>
    </source>
</evidence>
<feature type="signal peptide" evidence="2">
    <location>
        <begin position="1"/>
        <end position="27"/>
    </location>
</feature>
<dbReference type="AlphaFoldDB" id="A0A2S8GKA4"/>
<organism evidence="3 4">
    <name type="scientific">Blastopirellula marina</name>
    <dbReference type="NCBI Taxonomy" id="124"/>
    <lineage>
        <taxon>Bacteria</taxon>
        <taxon>Pseudomonadati</taxon>
        <taxon>Planctomycetota</taxon>
        <taxon>Planctomycetia</taxon>
        <taxon>Pirellulales</taxon>
        <taxon>Pirellulaceae</taxon>
        <taxon>Blastopirellula</taxon>
    </lineage>
</organism>
<evidence type="ECO:0000256" key="2">
    <source>
        <dbReference type="SAM" id="SignalP"/>
    </source>
</evidence>
<evidence type="ECO:0000313" key="3">
    <source>
        <dbReference type="EMBL" id="PQO44862.1"/>
    </source>
</evidence>
<protein>
    <recommendedName>
        <fullName evidence="5">Carboxypeptidase regulatory-like domain-containing protein</fullName>
    </recommendedName>
</protein>
<accession>A0A2S8GKA4</accession>
<dbReference type="PROSITE" id="PS51257">
    <property type="entry name" value="PROKAR_LIPOPROTEIN"/>
    <property type="match status" value="1"/>
</dbReference>
<dbReference type="OrthoDB" id="287681at2"/>
<proteinExistence type="predicted"/>
<keyword evidence="2" id="KW-0732">Signal</keyword>
<gene>
    <name evidence="3" type="ORF">C5Y93_17360</name>
</gene>
<dbReference type="Proteomes" id="UP000237819">
    <property type="component" value="Unassembled WGS sequence"/>
</dbReference>
<comment type="caution">
    <text evidence="3">The sequence shown here is derived from an EMBL/GenBank/DDBJ whole genome shotgun (WGS) entry which is preliminary data.</text>
</comment>
<feature type="region of interest" description="Disordered" evidence="1">
    <location>
        <begin position="89"/>
        <end position="108"/>
    </location>
</feature>
<evidence type="ECO:0000313" key="4">
    <source>
        <dbReference type="Proteomes" id="UP000237819"/>
    </source>
</evidence>
<evidence type="ECO:0000256" key="1">
    <source>
        <dbReference type="SAM" id="MobiDB-lite"/>
    </source>
</evidence>
<dbReference type="RefSeq" id="WP_105336704.1">
    <property type="nucleotide sequence ID" value="NZ_PUHZ01000017.1"/>
</dbReference>